<proteinExistence type="predicted"/>
<dbReference type="AlphaFoldDB" id="A0A0A8Z6R3"/>
<evidence type="ECO:0000313" key="1">
    <source>
        <dbReference type="EMBL" id="JAD33373.1"/>
    </source>
</evidence>
<name>A0A0A8Z6R3_ARUDO</name>
<reference evidence="1" key="2">
    <citation type="journal article" date="2015" name="Data Brief">
        <title>Shoot transcriptome of the giant reed, Arundo donax.</title>
        <authorList>
            <person name="Barrero R.A."/>
            <person name="Guerrero F.D."/>
            <person name="Moolhuijzen P."/>
            <person name="Goolsby J.A."/>
            <person name="Tidwell J."/>
            <person name="Bellgard S.E."/>
            <person name="Bellgard M.I."/>
        </authorList>
    </citation>
    <scope>NUCLEOTIDE SEQUENCE</scope>
    <source>
        <tissue evidence="1">Shoot tissue taken approximately 20 cm above the soil surface</tissue>
    </source>
</reference>
<organism evidence="1">
    <name type="scientific">Arundo donax</name>
    <name type="common">Giant reed</name>
    <name type="synonym">Donax arundinaceus</name>
    <dbReference type="NCBI Taxonomy" id="35708"/>
    <lineage>
        <taxon>Eukaryota</taxon>
        <taxon>Viridiplantae</taxon>
        <taxon>Streptophyta</taxon>
        <taxon>Embryophyta</taxon>
        <taxon>Tracheophyta</taxon>
        <taxon>Spermatophyta</taxon>
        <taxon>Magnoliopsida</taxon>
        <taxon>Liliopsida</taxon>
        <taxon>Poales</taxon>
        <taxon>Poaceae</taxon>
        <taxon>PACMAD clade</taxon>
        <taxon>Arundinoideae</taxon>
        <taxon>Arundineae</taxon>
        <taxon>Arundo</taxon>
    </lineage>
</organism>
<dbReference type="EMBL" id="GBRH01264522">
    <property type="protein sequence ID" value="JAD33373.1"/>
    <property type="molecule type" value="Transcribed_RNA"/>
</dbReference>
<reference evidence="1" key="1">
    <citation type="submission" date="2014-09" db="EMBL/GenBank/DDBJ databases">
        <authorList>
            <person name="Magalhaes I.L.F."/>
            <person name="Oliveira U."/>
            <person name="Santos F.R."/>
            <person name="Vidigal T.H.D.A."/>
            <person name="Brescovit A.D."/>
            <person name="Santos A.J."/>
        </authorList>
    </citation>
    <scope>NUCLEOTIDE SEQUENCE</scope>
    <source>
        <tissue evidence="1">Shoot tissue taken approximately 20 cm above the soil surface</tissue>
    </source>
</reference>
<sequence length="54" mass="6719">MLYAKEIEVVYEKIIHIKFQDEIRLIRTRRNKRNYLKPVIVLFSFQHTFCLNYS</sequence>
<protein>
    <submittedName>
        <fullName evidence="1">Uncharacterized protein</fullName>
    </submittedName>
</protein>
<accession>A0A0A8Z6R3</accession>